<keyword evidence="2" id="KW-1185">Reference proteome</keyword>
<protein>
    <recommendedName>
        <fullName evidence="3">DNA primase large subunit</fullName>
    </recommendedName>
</protein>
<reference evidence="1" key="1">
    <citation type="journal article" date="2023" name="Insect Mol. Biol.">
        <title>Genome sequencing provides insights into the evolution of gene families encoding plant cell wall-degrading enzymes in longhorned beetles.</title>
        <authorList>
            <person name="Shin N.R."/>
            <person name="Okamura Y."/>
            <person name="Kirsch R."/>
            <person name="Pauchet Y."/>
        </authorList>
    </citation>
    <scope>NUCLEOTIDE SEQUENCE</scope>
    <source>
        <strain evidence="1">MMC_N1</strain>
    </source>
</reference>
<dbReference type="Proteomes" id="UP001162164">
    <property type="component" value="Unassembled WGS sequence"/>
</dbReference>
<dbReference type="Gene3D" id="1.20.930.80">
    <property type="match status" value="1"/>
</dbReference>
<sequence>MDTTARRRRIHKNLAHPDQVFYNHDVNMYTESPQNTITLAEFEELSLERLQLLRIIEQASLKGHKQFSDEWKQTIKDDLLKNGLKKYTRLLGGYNGQTEADIQVRRADHLSHYILRLAYCRSEDLRRWFISREMEWFKLKFLAQNTQGVLKFLEINDMHYKPISNEEKEDVRCELIVCTRGITEVSLDSTDFYKLPFAEVVPLVKNRRVFLHLGYAYIPMSDLVVCVQSQFRAKLSEALNLYNHRLPSLDDDRLNTLLGNLHSSYTGKDYAVQTDKEKINPPVWTRTPNSTTRCACALRTRFCGLRIS</sequence>
<organism evidence="1 2">
    <name type="scientific">Molorchus minor</name>
    <dbReference type="NCBI Taxonomy" id="1323400"/>
    <lineage>
        <taxon>Eukaryota</taxon>
        <taxon>Metazoa</taxon>
        <taxon>Ecdysozoa</taxon>
        <taxon>Arthropoda</taxon>
        <taxon>Hexapoda</taxon>
        <taxon>Insecta</taxon>
        <taxon>Pterygota</taxon>
        <taxon>Neoptera</taxon>
        <taxon>Endopterygota</taxon>
        <taxon>Coleoptera</taxon>
        <taxon>Polyphaga</taxon>
        <taxon>Cucujiformia</taxon>
        <taxon>Chrysomeloidea</taxon>
        <taxon>Cerambycidae</taxon>
        <taxon>Lamiinae</taxon>
        <taxon>Monochamini</taxon>
        <taxon>Molorchus</taxon>
    </lineage>
</organism>
<evidence type="ECO:0000313" key="1">
    <source>
        <dbReference type="EMBL" id="KAJ8970271.1"/>
    </source>
</evidence>
<accession>A0ABQ9J1Q6</accession>
<proteinExistence type="predicted"/>
<gene>
    <name evidence="1" type="ORF">NQ317_017166</name>
</gene>
<dbReference type="PANTHER" id="PTHR10537:SF3">
    <property type="entry name" value="DNA PRIMASE LARGE SUBUNIT"/>
    <property type="match status" value="1"/>
</dbReference>
<dbReference type="PANTHER" id="PTHR10537">
    <property type="entry name" value="DNA PRIMASE LARGE SUBUNIT"/>
    <property type="match status" value="1"/>
</dbReference>
<dbReference type="EMBL" id="JAPWTJ010001648">
    <property type="protein sequence ID" value="KAJ8970271.1"/>
    <property type="molecule type" value="Genomic_DNA"/>
</dbReference>
<comment type="caution">
    <text evidence="1">The sequence shown here is derived from an EMBL/GenBank/DDBJ whole genome shotgun (WGS) entry which is preliminary data.</text>
</comment>
<dbReference type="Pfam" id="PF26466">
    <property type="entry name" value="DNA_primase_lrg_N"/>
    <property type="match status" value="1"/>
</dbReference>
<evidence type="ECO:0008006" key="3">
    <source>
        <dbReference type="Google" id="ProtNLM"/>
    </source>
</evidence>
<evidence type="ECO:0000313" key="2">
    <source>
        <dbReference type="Proteomes" id="UP001162164"/>
    </source>
</evidence>
<dbReference type="InterPro" id="IPR007238">
    <property type="entry name" value="DNA_primase_lsu_euk/arc"/>
</dbReference>
<name>A0ABQ9J1Q6_9CUCU</name>